<organism evidence="2 3">
    <name type="scientific">Mucor plumbeus</name>
    <dbReference type="NCBI Taxonomy" id="97098"/>
    <lineage>
        <taxon>Eukaryota</taxon>
        <taxon>Fungi</taxon>
        <taxon>Fungi incertae sedis</taxon>
        <taxon>Mucoromycota</taxon>
        <taxon>Mucoromycotina</taxon>
        <taxon>Mucoromycetes</taxon>
        <taxon>Mucorales</taxon>
        <taxon>Mucorineae</taxon>
        <taxon>Mucoraceae</taxon>
        <taxon>Mucor</taxon>
    </lineage>
</organism>
<evidence type="ECO:0000256" key="1">
    <source>
        <dbReference type="SAM" id="SignalP"/>
    </source>
</evidence>
<gene>
    <name evidence="2" type="ORF">INT46_001418</name>
</gene>
<reference evidence="2" key="1">
    <citation type="submission" date="2020-12" db="EMBL/GenBank/DDBJ databases">
        <title>Metabolic potential, ecology and presence of endohyphal bacteria is reflected in genomic diversity of Mucoromycotina.</title>
        <authorList>
            <person name="Muszewska A."/>
            <person name="Okrasinska A."/>
            <person name="Steczkiewicz K."/>
            <person name="Drgas O."/>
            <person name="Orlowska M."/>
            <person name="Perlinska-Lenart U."/>
            <person name="Aleksandrzak-Piekarczyk T."/>
            <person name="Szatraj K."/>
            <person name="Zielenkiewicz U."/>
            <person name="Pilsyk S."/>
            <person name="Malc E."/>
            <person name="Mieczkowski P."/>
            <person name="Kruszewska J.S."/>
            <person name="Biernat P."/>
            <person name="Pawlowska J."/>
        </authorList>
    </citation>
    <scope>NUCLEOTIDE SEQUENCE</scope>
    <source>
        <strain evidence="2">CBS 226.32</strain>
    </source>
</reference>
<evidence type="ECO:0000313" key="3">
    <source>
        <dbReference type="Proteomes" id="UP000650833"/>
    </source>
</evidence>
<evidence type="ECO:0000313" key="2">
    <source>
        <dbReference type="EMBL" id="KAG2203151.1"/>
    </source>
</evidence>
<keyword evidence="1" id="KW-0732">Signal</keyword>
<dbReference type="SUPFAM" id="SSF51695">
    <property type="entry name" value="PLC-like phosphodiesterases"/>
    <property type="match status" value="1"/>
</dbReference>
<dbReference type="AlphaFoldDB" id="A0A8H7UYA0"/>
<evidence type="ECO:0008006" key="4">
    <source>
        <dbReference type="Google" id="ProtNLM"/>
    </source>
</evidence>
<dbReference type="Gene3D" id="3.20.20.190">
    <property type="entry name" value="Phosphatidylinositol (PI) phosphodiesterase"/>
    <property type="match status" value="1"/>
</dbReference>
<dbReference type="EMBL" id="JAEPRC010000238">
    <property type="protein sequence ID" value="KAG2203151.1"/>
    <property type="molecule type" value="Genomic_DNA"/>
</dbReference>
<dbReference type="InterPro" id="IPR017946">
    <property type="entry name" value="PLC-like_Pdiesterase_TIM-brl"/>
</dbReference>
<protein>
    <recommendedName>
        <fullName evidence="4">PLC-like phosphodiesterase</fullName>
    </recommendedName>
</protein>
<accession>A0A8H7UYA0</accession>
<sequence length="362" mass="41210">MKVWSPLFAAALIFTGINAQIGVEFIEDDSTEPNVGFSEAMNGPGPCNGYPEYKDLPINQGFYLGAHDAELNDISKALSDGIRYLDVNLCKDQGKITTCSSFDGTPLKKTFQNVLDDIFMFSRDSVQQFFIINFKSENVIEPVNTKELENIIDENCKIHTEATAGTDEFVKKECPFVYTRGKGPWPSMADVVEYYPDMAQWEGDGEVVGVRTKFMITKSDQIISTPGYNAAYFTPTFWRTIHKEPVLSLDDLKANIRKECRIPAGGIALEAYLTSHQDFVYTPEIIEDILLSRKGCNLNDSPLNTFISLFSTDNYQNQLHYLKELEKRMMDLNYAKWNGNYDLIKTSKYLKKEEKKIERDEL</sequence>
<dbReference type="GO" id="GO:0006629">
    <property type="term" value="P:lipid metabolic process"/>
    <property type="evidence" value="ECO:0007669"/>
    <property type="project" value="InterPro"/>
</dbReference>
<keyword evidence="3" id="KW-1185">Reference proteome</keyword>
<name>A0A8H7UYA0_9FUNG</name>
<comment type="caution">
    <text evidence="2">The sequence shown here is derived from an EMBL/GenBank/DDBJ whole genome shotgun (WGS) entry which is preliminary data.</text>
</comment>
<dbReference type="GO" id="GO:0008081">
    <property type="term" value="F:phosphoric diester hydrolase activity"/>
    <property type="evidence" value="ECO:0007669"/>
    <property type="project" value="InterPro"/>
</dbReference>
<proteinExistence type="predicted"/>
<feature type="signal peptide" evidence="1">
    <location>
        <begin position="1"/>
        <end position="19"/>
    </location>
</feature>
<dbReference type="OrthoDB" id="2343482at2759"/>
<feature type="chain" id="PRO_5034552844" description="PLC-like phosphodiesterase" evidence="1">
    <location>
        <begin position="20"/>
        <end position="362"/>
    </location>
</feature>
<dbReference type="Proteomes" id="UP000650833">
    <property type="component" value="Unassembled WGS sequence"/>
</dbReference>